<reference evidence="16" key="2">
    <citation type="submission" date="2022-10" db="EMBL/GenBank/DDBJ databases">
        <authorList>
            <person name="Aires J."/>
            <person name="Mesa V."/>
        </authorList>
    </citation>
    <scope>NUCLEOTIDE SEQUENCE</scope>
    <source>
        <strain evidence="16">Clostridium neonatale JD116</strain>
    </source>
</reference>
<dbReference type="Gene3D" id="3.40.190.10">
    <property type="entry name" value="Periplasmic binding protein-like II"/>
    <property type="match status" value="2"/>
</dbReference>
<dbReference type="SUPFAM" id="SSF53850">
    <property type="entry name" value="Periplasmic binding protein-like II"/>
    <property type="match status" value="1"/>
</dbReference>
<comment type="subcellular location">
    <subcellularLocation>
        <location evidence="2 12">Cell membrane</location>
        <topology evidence="2 12">Lipid-anchor</topology>
    </subcellularLocation>
</comment>
<evidence type="ECO:0000256" key="8">
    <source>
        <dbReference type="ARBA" id="ARBA00022729"/>
    </source>
</evidence>
<evidence type="ECO:0000256" key="1">
    <source>
        <dbReference type="ARBA" id="ARBA00002841"/>
    </source>
</evidence>
<dbReference type="CDD" id="cd13653">
    <property type="entry name" value="PBP2_phosphate_like_1"/>
    <property type="match status" value="1"/>
</dbReference>
<keyword evidence="7 12" id="KW-0592">Phosphate transport</keyword>
<keyword evidence="11 12" id="KW-0449">Lipoprotein</keyword>
<dbReference type="PANTHER" id="PTHR30570">
    <property type="entry name" value="PERIPLASMIC PHOSPHATE BINDING COMPONENT OF PHOSPHATE ABC TRANSPORTER"/>
    <property type="match status" value="1"/>
</dbReference>
<evidence type="ECO:0000256" key="9">
    <source>
        <dbReference type="ARBA" id="ARBA00023136"/>
    </source>
</evidence>
<gene>
    <name evidence="15" type="primary">pstS</name>
    <name evidence="16" type="ORF">CNEO2_850009</name>
    <name evidence="15" type="ORF">CNEO_41301</name>
</gene>
<feature type="region of interest" description="Disordered" evidence="13">
    <location>
        <begin position="32"/>
        <end position="54"/>
    </location>
</feature>
<evidence type="ECO:0000256" key="2">
    <source>
        <dbReference type="ARBA" id="ARBA00004193"/>
    </source>
</evidence>
<dbReference type="NCBIfam" id="TIGR02136">
    <property type="entry name" value="ptsS_2"/>
    <property type="match status" value="1"/>
</dbReference>
<dbReference type="GO" id="GO:0005886">
    <property type="term" value="C:plasma membrane"/>
    <property type="evidence" value="ECO:0007669"/>
    <property type="project" value="UniProtKB-SubCell"/>
</dbReference>
<evidence type="ECO:0000313" key="15">
    <source>
        <dbReference type="EMBL" id="CAG9704504.1"/>
    </source>
</evidence>
<evidence type="ECO:0000313" key="17">
    <source>
        <dbReference type="Proteomes" id="UP000789738"/>
    </source>
</evidence>
<keyword evidence="9" id="KW-0472">Membrane</keyword>
<dbReference type="InterPro" id="IPR024370">
    <property type="entry name" value="PBP_domain"/>
</dbReference>
<protein>
    <recommendedName>
        <fullName evidence="12">Phosphate-binding protein</fullName>
    </recommendedName>
</protein>
<dbReference type="InterPro" id="IPR011862">
    <property type="entry name" value="Phos-bd"/>
</dbReference>
<dbReference type="Proteomes" id="UP001189143">
    <property type="component" value="Unassembled WGS sequence"/>
</dbReference>
<evidence type="ECO:0000256" key="6">
    <source>
        <dbReference type="ARBA" id="ARBA00022475"/>
    </source>
</evidence>
<dbReference type="EMBL" id="CAKJVE010000004">
    <property type="protein sequence ID" value="CAG9704504.1"/>
    <property type="molecule type" value="Genomic_DNA"/>
</dbReference>
<dbReference type="Pfam" id="PF12849">
    <property type="entry name" value="PBP_like_2"/>
    <property type="match status" value="1"/>
</dbReference>
<evidence type="ECO:0000256" key="12">
    <source>
        <dbReference type="RuleBase" id="RU367119"/>
    </source>
</evidence>
<comment type="function">
    <text evidence="12">Involved in the system for phosphate transport across the cytoplasmic membrane.</text>
</comment>
<comment type="subunit">
    <text evidence="4 12">The complex is composed of two ATP-binding proteins (PstB), two transmembrane proteins (PstC and PstA) and a solute-binding protein (PstS).</text>
</comment>
<dbReference type="AlphaFoldDB" id="A0AA86JEQ8"/>
<comment type="caution">
    <text evidence="15">The sequence shown here is derived from an EMBL/GenBank/DDBJ whole genome shotgun (WGS) entry which is preliminary data.</text>
</comment>
<dbReference type="GO" id="GO:0042301">
    <property type="term" value="F:phosphate ion binding"/>
    <property type="evidence" value="ECO:0007669"/>
    <property type="project" value="UniProtKB-UniRule"/>
</dbReference>
<accession>A0AA86JEQ8</accession>
<comment type="similarity">
    <text evidence="3 12">Belongs to the PstS family.</text>
</comment>
<feature type="chain" id="PRO_5044360432" description="Phosphate-binding protein" evidence="12">
    <location>
        <begin position="25"/>
        <end position="312"/>
    </location>
</feature>
<dbReference type="PANTHER" id="PTHR30570:SF4">
    <property type="entry name" value="PHOSPHATE-BINDING PROTEIN PSTS 1"/>
    <property type="match status" value="1"/>
</dbReference>
<dbReference type="PROSITE" id="PS51257">
    <property type="entry name" value="PROKAR_LIPOPROTEIN"/>
    <property type="match status" value="1"/>
</dbReference>
<dbReference type="EMBL" id="CAMTCP010000287">
    <property type="protein sequence ID" value="CAI3691169.1"/>
    <property type="molecule type" value="Genomic_DNA"/>
</dbReference>
<evidence type="ECO:0000259" key="14">
    <source>
        <dbReference type="Pfam" id="PF12849"/>
    </source>
</evidence>
<comment type="function">
    <text evidence="1">Part of the ABC transporter complex PstSACB involved in phosphate import.</text>
</comment>
<keyword evidence="5 12" id="KW-0813">Transport</keyword>
<organism evidence="15 17">
    <name type="scientific">Clostridium neonatale</name>
    <dbReference type="NCBI Taxonomy" id="137838"/>
    <lineage>
        <taxon>Bacteria</taxon>
        <taxon>Bacillati</taxon>
        <taxon>Bacillota</taxon>
        <taxon>Clostridia</taxon>
        <taxon>Eubacteriales</taxon>
        <taxon>Clostridiaceae</taxon>
        <taxon>Clostridium</taxon>
    </lineage>
</organism>
<name>A0AA86JEQ8_9CLOT</name>
<keyword evidence="10 12" id="KW-0564">Palmitate</keyword>
<reference evidence="15" key="1">
    <citation type="submission" date="2021-10" db="EMBL/GenBank/DDBJ databases">
        <authorList>
            <person name="Mesa V."/>
        </authorList>
    </citation>
    <scope>NUCLEOTIDE SEQUENCE</scope>
    <source>
        <strain evidence="15">CC3_PB</strain>
    </source>
</reference>
<dbReference type="Proteomes" id="UP000789738">
    <property type="component" value="Unassembled WGS sequence"/>
</dbReference>
<sequence>MMKKKSLKVILTTLIVGMMGFSMIACGGSDGANKEGDNNKQAQEQQETPKEEKLSGAITISGSSALLPLMEKSIEKFNEKYPDVEISAQAGGSGTGLSQVSEGSVNIGNSDVFAEEKLDADKAKELVDHQVVGQGFGIVVSSSLGIDNLTKDQIKDIFSGKVTNWKEVGGPDKEIFIVHRKSGSGTRATFEKTVLDGDASLENDSLGVMQDSNGAVLEAMKANDGAISYLGLAYMNSDEAKSALKVVSIDGVTSETKNICDGSYPFWSYGHMYTKGEATTPAKEFIEFITSSDNVDSLESLGFINGSEIKAK</sequence>
<feature type="signal peptide" evidence="12">
    <location>
        <begin position="1"/>
        <end position="24"/>
    </location>
</feature>
<evidence type="ECO:0000256" key="7">
    <source>
        <dbReference type="ARBA" id="ARBA00022592"/>
    </source>
</evidence>
<dbReference type="InterPro" id="IPR050811">
    <property type="entry name" value="Phosphate_ABC_transporter"/>
</dbReference>
<evidence type="ECO:0000256" key="11">
    <source>
        <dbReference type="ARBA" id="ARBA00023288"/>
    </source>
</evidence>
<dbReference type="GO" id="GO:0006817">
    <property type="term" value="P:phosphate ion transport"/>
    <property type="evidence" value="ECO:0007669"/>
    <property type="project" value="UniProtKB-UniRule"/>
</dbReference>
<evidence type="ECO:0000256" key="5">
    <source>
        <dbReference type="ARBA" id="ARBA00022448"/>
    </source>
</evidence>
<evidence type="ECO:0000256" key="4">
    <source>
        <dbReference type="ARBA" id="ARBA00011529"/>
    </source>
</evidence>
<evidence type="ECO:0000256" key="10">
    <source>
        <dbReference type="ARBA" id="ARBA00023139"/>
    </source>
</evidence>
<feature type="domain" description="PBP" evidence="14">
    <location>
        <begin position="50"/>
        <end position="292"/>
    </location>
</feature>
<keyword evidence="8 12" id="KW-0732">Signal</keyword>
<evidence type="ECO:0000256" key="13">
    <source>
        <dbReference type="SAM" id="MobiDB-lite"/>
    </source>
</evidence>
<proteinExistence type="inferred from homology"/>
<evidence type="ECO:0000256" key="3">
    <source>
        <dbReference type="ARBA" id="ARBA00008725"/>
    </source>
</evidence>
<evidence type="ECO:0000313" key="16">
    <source>
        <dbReference type="EMBL" id="CAI3691169.1"/>
    </source>
</evidence>
<keyword evidence="6 12" id="KW-1003">Cell membrane</keyword>